<dbReference type="EMBL" id="CP060719">
    <property type="protein sequence ID" value="QNN69803.1"/>
    <property type="molecule type" value="Genomic_DNA"/>
</dbReference>
<organism evidence="1 2">
    <name type="scientific">Thermomonas carbonis</name>
    <dbReference type="NCBI Taxonomy" id="1463158"/>
    <lineage>
        <taxon>Bacteria</taxon>
        <taxon>Pseudomonadati</taxon>
        <taxon>Pseudomonadota</taxon>
        <taxon>Gammaproteobacteria</taxon>
        <taxon>Lysobacterales</taxon>
        <taxon>Lysobacteraceae</taxon>
        <taxon>Thermomonas</taxon>
    </lineage>
</organism>
<dbReference type="KEGG" id="tcn:H9L16_14310"/>
<evidence type="ECO:0008006" key="3">
    <source>
        <dbReference type="Google" id="ProtNLM"/>
    </source>
</evidence>
<name>A0A7G9SPM8_9GAMM</name>
<keyword evidence="2" id="KW-1185">Reference proteome</keyword>
<dbReference type="Proteomes" id="UP000515804">
    <property type="component" value="Chromosome"/>
</dbReference>
<proteinExistence type="predicted"/>
<reference evidence="1 2" key="1">
    <citation type="submission" date="2020-08" db="EMBL/GenBank/DDBJ databases">
        <title>Genome sequence of Thermomonas carbonis KCTC 42013T.</title>
        <authorList>
            <person name="Hyun D.-W."/>
            <person name="Bae J.-W."/>
        </authorList>
    </citation>
    <scope>NUCLEOTIDE SEQUENCE [LARGE SCALE GENOMIC DNA]</scope>
    <source>
        <strain evidence="1 2">KCTC 42013</strain>
    </source>
</reference>
<gene>
    <name evidence="1" type="ORF">H9L16_14310</name>
</gene>
<accession>A0A7G9SPM8</accession>
<protein>
    <recommendedName>
        <fullName evidence="3">Lipoprotein</fullName>
    </recommendedName>
</protein>
<dbReference type="RefSeq" id="WP_187552320.1">
    <property type="nucleotide sequence ID" value="NZ_BMZL01000001.1"/>
</dbReference>
<dbReference type="PROSITE" id="PS51257">
    <property type="entry name" value="PROKAR_LIPOPROTEIN"/>
    <property type="match status" value="1"/>
</dbReference>
<evidence type="ECO:0000313" key="2">
    <source>
        <dbReference type="Proteomes" id="UP000515804"/>
    </source>
</evidence>
<evidence type="ECO:0000313" key="1">
    <source>
        <dbReference type="EMBL" id="QNN69803.1"/>
    </source>
</evidence>
<sequence>MGFMNRTFYLSLLVCLACGCGKSVEDKEAEFSGYRDAAEMKSDSAQRNENRTDFSTHPLTTLKGRQFFSDFASKMDRRFAFRKDGRLTTIAVIARYLKNYEGESFPMLYVAGTVRDPGGEPADFAWIYDVYGASHNLVHTALGDFYLEKCGPSAGNEDVLRTSDVCLKIRPNAAEFSTRRAVNIYSQLSYWQADPFTPADRSAIESHIALFEPSYAGNNGELERR</sequence>
<dbReference type="AlphaFoldDB" id="A0A7G9SPM8"/>